<evidence type="ECO:0000256" key="7">
    <source>
        <dbReference type="SAM" id="Phobius"/>
    </source>
</evidence>
<evidence type="ECO:0000256" key="1">
    <source>
        <dbReference type="ARBA" id="ARBA00004651"/>
    </source>
</evidence>
<comment type="similarity">
    <text evidence="2">Belongs to the polysaccharide synthase family.</text>
</comment>
<feature type="transmembrane region" description="Helical" evidence="7">
    <location>
        <begin position="20"/>
        <end position="40"/>
    </location>
</feature>
<dbReference type="GO" id="GO:0005886">
    <property type="term" value="C:plasma membrane"/>
    <property type="evidence" value="ECO:0007669"/>
    <property type="project" value="UniProtKB-SubCell"/>
</dbReference>
<dbReference type="Proteomes" id="UP000239724">
    <property type="component" value="Unassembled WGS sequence"/>
</dbReference>
<dbReference type="InterPro" id="IPR050833">
    <property type="entry name" value="Poly_Biosynth_Transport"/>
</dbReference>
<evidence type="ECO:0000256" key="6">
    <source>
        <dbReference type="ARBA" id="ARBA00023136"/>
    </source>
</evidence>
<evidence type="ECO:0008006" key="10">
    <source>
        <dbReference type="Google" id="ProtNLM"/>
    </source>
</evidence>
<keyword evidence="6 7" id="KW-0472">Membrane</keyword>
<feature type="transmembrane region" description="Helical" evidence="7">
    <location>
        <begin position="98"/>
        <end position="122"/>
    </location>
</feature>
<name>A0A2S6MW43_RHOGL</name>
<comment type="caution">
    <text evidence="8">The sequence shown here is derived from an EMBL/GenBank/DDBJ whole genome shotgun (WGS) entry which is preliminary data.</text>
</comment>
<protein>
    <recommendedName>
        <fullName evidence="10">Polysaccharide biosynthesis protein C-terminal domain-containing protein</fullName>
    </recommendedName>
</protein>
<evidence type="ECO:0000256" key="3">
    <source>
        <dbReference type="ARBA" id="ARBA00022475"/>
    </source>
</evidence>
<feature type="transmembrane region" description="Helical" evidence="7">
    <location>
        <begin position="455"/>
        <end position="475"/>
    </location>
</feature>
<feature type="transmembrane region" description="Helical" evidence="7">
    <location>
        <begin position="429"/>
        <end position="449"/>
    </location>
</feature>
<evidence type="ECO:0000256" key="5">
    <source>
        <dbReference type="ARBA" id="ARBA00022989"/>
    </source>
</evidence>
<feature type="transmembrane region" description="Helical" evidence="7">
    <location>
        <begin position="397"/>
        <end position="417"/>
    </location>
</feature>
<evidence type="ECO:0000256" key="4">
    <source>
        <dbReference type="ARBA" id="ARBA00022692"/>
    </source>
</evidence>
<feature type="transmembrane region" description="Helical" evidence="7">
    <location>
        <begin position="307"/>
        <end position="329"/>
    </location>
</feature>
<keyword evidence="5 7" id="KW-1133">Transmembrane helix</keyword>
<evidence type="ECO:0000256" key="2">
    <source>
        <dbReference type="ARBA" id="ARBA00007430"/>
    </source>
</evidence>
<sequence>MRPFGPTADAVAPRPPWRGLLSGSSVVGIGLAVEVGAQFLRTLILARLLGATEFGLVASVNTLWAVAEMVSFIGVDRYIIYSPHGGERSALAAVHSLSLLRGIVSAVFIFALALPTAALVGARDHATGFSFLAIVPLLRGVSHLGVIQVQRAGRFWPAAAADAFAALAGLIAATTAALLARDFTAVLWSLTTQAVVSVLLSHLLSPGVPYRCSFDSRQFRAALRFGLPLMGNGLALAAAYQLDRMVIGAWLGVVELGIYSLSMALLAQPISLLLRLANTAWQPRLSAAWHQDRSGLFPLLAGRVGRVGAALAATGAVVAACIGSPFLRFAFGDGYAVSDTFFLIMAGVVLARLGRGALNVLGLAIGQTRDLMLSNLVGAVALPVTIAALVVRAGIESAALGGLIGEILSWVTLVLLLRHRCAASSAALVRQFAGAAVIPLLIGMAVLLLNPGLPLRMVAAMAGSLVCLAVPAFTGNRLGVRRLTR</sequence>
<dbReference type="Pfam" id="PF13440">
    <property type="entry name" value="Polysacc_synt_3"/>
    <property type="match status" value="1"/>
</dbReference>
<dbReference type="PANTHER" id="PTHR30250">
    <property type="entry name" value="PST FAMILY PREDICTED COLANIC ACID TRANSPORTER"/>
    <property type="match status" value="1"/>
</dbReference>
<feature type="transmembrane region" description="Helical" evidence="7">
    <location>
        <begin position="248"/>
        <end position="267"/>
    </location>
</feature>
<gene>
    <name evidence="8" type="ORF">CCS01_29955</name>
</gene>
<accession>A0A2S6MW43</accession>
<feature type="transmembrane region" description="Helical" evidence="7">
    <location>
        <begin position="159"/>
        <end position="179"/>
    </location>
</feature>
<proteinExistence type="inferred from homology"/>
<feature type="transmembrane region" description="Helical" evidence="7">
    <location>
        <begin position="372"/>
        <end position="391"/>
    </location>
</feature>
<dbReference type="OrthoDB" id="7605542at2"/>
<feature type="transmembrane region" description="Helical" evidence="7">
    <location>
        <begin position="128"/>
        <end position="147"/>
    </location>
</feature>
<organism evidence="8 9">
    <name type="scientific">Rhodopila globiformis</name>
    <name type="common">Rhodopseudomonas globiformis</name>
    <dbReference type="NCBI Taxonomy" id="1071"/>
    <lineage>
        <taxon>Bacteria</taxon>
        <taxon>Pseudomonadati</taxon>
        <taxon>Pseudomonadota</taxon>
        <taxon>Alphaproteobacteria</taxon>
        <taxon>Acetobacterales</taxon>
        <taxon>Acetobacteraceae</taxon>
        <taxon>Rhodopila</taxon>
    </lineage>
</organism>
<dbReference type="RefSeq" id="WP_104522636.1">
    <property type="nucleotide sequence ID" value="NZ_NHRY01000269.1"/>
</dbReference>
<reference evidence="8 9" key="1">
    <citation type="journal article" date="2018" name="Arch. Microbiol.">
        <title>New insights into the metabolic potential of the phototrophic purple bacterium Rhodopila globiformis DSM 161(T) from its draft genome sequence and evidence for a vanadium-dependent nitrogenase.</title>
        <authorList>
            <person name="Imhoff J.F."/>
            <person name="Rahn T."/>
            <person name="Kunzel S."/>
            <person name="Neulinger S.C."/>
        </authorList>
    </citation>
    <scope>NUCLEOTIDE SEQUENCE [LARGE SCALE GENOMIC DNA]</scope>
    <source>
        <strain evidence="8 9">DSM 161</strain>
    </source>
</reference>
<keyword evidence="9" id="KW-1185">Reference proteome</keyword>
<comment type="subcellular location">
    <subcellularLocation>
        <location evidence="1">Cell membrane</location>
        <topology evidence="1">Multi-pass membrane protein</topology>
    </subcellularLocation>
</comment>
<feature type="transmembrane region" description="Helical" evidence="7">
    <location>
        <begin position="185"/>
        <end position="204"/>
    </location>
</feature>
<keyword evidence="4 7" id="KW-0812">Transmembrane</keyword>
<evidence type="ECO:0000313" key="8">
    <source>
        <dbReference type="EMBL" id="PPQ26581.1"/>
    </source>
</evidence>
<dbReference type="EMBL" id="NHRY01000269">
    <property type="protein sequence ID" value="PPQ26581.1"/>
    <property type="molecule type" value="Genomic_DNA"/>
</dbReference>
<dbReference type="AlphaFoldDB" id="A0A2S6MW43"/>
<keyword evidence="3" id="KW-1003">Cell membrane</keyword>
<feature type="transmembrane region" description="Helical" evidence="7">
    <location>
        <begin position="341"/>
        <end position="365"/>
    </location>
</feature>
<evidence type="ECO:0000313" key="9">
    <source>
        <dbReference type="Proteomes" id="UP000239724"/>
    </source>
</evidence>
<dbReference type="PANTHER" id="PTHR30250:SF10">
    <property type="entry name" value="LIPOPOLYSACCHARIDE BIOSYNTHESIS PROTEIN WZXC"/>
    <property type="match status" value="1"/>
</dbReference>